<proteinExistence type="inferred from homology"/>
<protein>
    <submittedName>
        <fullName evidence="5">Acetyl esterase/lipase</fullName>
    </submittedName>
</protein>
<feature type="domain" description="BD-FAE-like" evidence="4">
    <location>
        <begin position="83"/>
        <end position="187"/>
    </location>
</feature>
<dbReference type="Gene3D" id="3.40.50.1820">
    <property type="entry name" value="alpha/beta hydrolase"/>
    <property type="match status" value="1"/>
</dbReference>
<evidence type="ECO:0000256" key="3">
    <source>
        <dbReference type="SAM" id="SignalP"/>
    </source>
</evidence>
<dbReference type="InterPro" id="IPR029058">
    <property type="entry name" value="AB_hydrolase_fold"/>
</dbReference>
<dbReference type="RefSeq" id="WP_084089100.1">
    <property type="nucleotide sequence ID" value="NZ_FWXD01000003.1"/>
</dbReference>
<dbReference type="AlphaFoldDB" id="A0A1W1X596"/>
<feature type="signal peptide" evidence="3">
    <location>
        <begin position="1"/>
        <end position="33"/>
    </location>
</feature>
<dbReference type="PANTHER" id="PTHR48081">
    <property type="entry name" value="AB HYDROLASE SUPERFAMILY PROTEIN C4A8.06C"/>
    <property type="match status" value="1"/>
</dbReference>
<dbReference type="InterPro" id="IPR050300">
    <property type="entry name" value="GDXG_lipolytic_enzyme"/>
</dbReference>
<organism evidence="5 6">
    <name type="scientific">Andreprevotia lacus DSM 23236</name>
    <dbReference type="NCBI Taxonomy" id="1121001"/>
    <lineage>
        <taxon>Bacteria</taxon>
        <taxon>Pseudomonadati</taxon>
        <taxon>Pseudomonadota</taxon>
        <taxon>Betaproteobacteria</taxon>
        <taxon>Neisseriales</taxon>
        <taxon>Chitinibacteraceae</taxon>
        <taxon>Andreprevotia</taxon>
    </lineage>
</organism>
<feature type="chain" id="PRO_5010713406" evidence="3">
    <location>
        <begin position="34"/>
        <end position="326"/>
    </location>
</feature>
<reference evidence="5 6" key="1">
    <citation type="submission" date="2017-04" db="EMBL/GenBank/DDBJ databases">
        <authorList>
            <person name="Afonso C.L."/>
            <person name="Miller P.J."/>
            <person name="Scott M.A."/>
            <person name="Spackman E."/>
            <person name="Goraichik I."/>
            <person name="Dimitrov K.M."/>
            <person name="Suarez D.L."/>
            <person name="Swayne D.E."/>
        </authorList>
    </citation>
    <scope>NUCLEOTIDE SEQUENCE [LARGE SCALE GENOMIC DNA]</scope>
    <source>
        <strain evidence="5 6">DSM 23236</strain>
    </source>
</reference>
<dbReference type="InterPro" id="IPR002168">
    <property type="entry name" value="Lipase_GDXG_HIS_AS"/>
</dbReference>
<evidence type="ECO:0000313" key="5">
    <source>
        <dbReference type="EMBL" id="SMC19082.1"/>
    </source>
</evidence>
<dbReference type="PROSITE" id="PS01173">
    <property type="entry name" value="LIPASE_GDXG_HIS"/>
    <property type="match status" value="1"/>
</dbReference>
<sequence length="326" mass="34772">MHKPKSPALARKPAAMAVSSLLLGLLLMQAAHAGTVLDRLRERRVAAQQNELESDDGADSASLPAGVRVLRDVAYGSDARQRMDVYLPQQAANAPVIFMVHGGAWRLGDKGAAQVVDNKVAHWVPKGFVFVSINYRMLPAADPLVQAQDVAAALAFAQGKAASWDADPARFVLMGHSAGAHLVSLLNSAPAKALQAGARPWLGTVSLDSAAIDVPTLMQHRHLHLYDAAFGSDQAFWQSASPLQQLAKGAQPWLGVCSSRRAESCPSAREYAAKAKLLGISASVLPQDKSHKEINQDLGGSGDYTQQVDAFLGQLDPALRRLLNRS</sequence>
<dbReference type="PANTHER" id="PTHR48081:SF33">
    <property type="entry name" value="KYNURENINE FORMAMIDASE"/>
    <property type="match status" value="1"/>
</dbReference>
<evidence type="ECO:0000313" key="6">
    <source>
        <dbReference type="Proteomes" id="UP000192761"/>
    </source>
</evidence>
<dbReference type="GO" id="GO:0016787">
    <property type="term" value="F:hydrolase activity"/>
    <property type="evidence" value="ECO:0007669"/>
    <property type="project" value="UniProtKB-KW"/>
</dbReference>
<dbReference type="Proteomes" id="UP000192761">
    <property type="component" value="Unassembled WGS sequence"/>
</dbReference>
<evidence type="ECO:0000256" key="1">
    <source>
        <dbReference type="ARBA" id="ARBA00010515"/>
    </source>
</evidence>
<comment type="similarity">
    <text evidence="1">Belongs to the 'GDXG' lipolytic enzyme family.</text>
</comment>
<keyword evidence="6" id="KW-1185">Reference proteome</keyword>
<evidence type="ECO:0000256" key="2">
    <source>
        <dbReference type="ARBA" id="ARBA00022801"/>
    </source>
</evidence>
<dbReference type="SUPFAM" id="SSF53474">
    <property type="entry name" value="alpha/beta-Hydrolases"/>
    <property type="match status" value="1"/>
</dbReference>
<dbReference type="EMBL" id="FWXD01000003">
    <property type="protein sequence ID" value="SMC19082.1"/>
    <property type="molecule type" value="Genomic_DNA"/>
</dbReference>
<accession>A0A1W1X596</accession>
<dbReference type="Pfam" id="PF20434">
    <property type="entry name" value="BD-FAE"/>
    <property type="match status" value="1"/>
</dbReference>
<name>A0A1W1X596_9NEIS</name>
<evidence type="ECO:0000259" key="4">
    <source>
        <dbReference type="Pfam" id="PF20434"/>
    </source>
</evidence>
<dbReference type="STRING" id="1121001.SAMN02745857_00633"/>
<keyword evidence="2" id="KW-0378">Hydrolase</keyword>
<gene>
    <name evidence="5" type="ORF">SAMN02745857_00633</name>
</gene>
<dbReference type="InterPro" id="IPR049492">
    <property type="entry name" value="BD-FAE-like_dom"/>
</dbReference>
<keyword evidence="3" id="KW-0732">Signal</keyword>